<gene>
    <name evidence="1" type="ORF">ROSINTL182_08603</name>
</gene>
<dbReference type="Proteomes" id="UP000004828">
    <property type="component" value="Unassembled WGS sequence"/>
</dbReference>
<dbReference type="AlphaFoldDB" id="C7GF98"/>
<reference evidence="1 2" key="1">
    <citation type="submission" date="2009-08" db="EMBL/GenBank/DDBJ databases">
        <authorList>
            <person name="Weinstock G."/>
            <person name="Sodergren E."/>
            <person name="Clifton S."/>
            <person name="Fulton L."/>
            <person name="Fulton B."/>
            <person name="Courtney L."/>
            <person name="Fronick C."/>
            <person name="Harrison M."/>
            <person name="Strong C."/>
            <person name="Farmer C."/>
            <person name="Delahaunty K."/>
            <person name="Markovic C."/>
            <person name="Hall O."/>
            <person name="Minx P."/>
            <person name="Tomlinson C."/>
            <person name="Mitreva M."/>
            <person name="Nelson J."/>
            <person name="Hou S."/>
            <person name="Wollam A."/>
            <person name="Pepin K.H."/>
            <person name="Johnson M."/>
            <person name="Bhonagiri V."/>
            <person name="Nash W.E."/>
            <person name="Warren W."/>
            <person name="Chinwalla A."/>
            <person name="Mardis E.R."/>
            <person name="Wilson R.K."/>
        </authorList>
    </citation>
    <scope>NUCLEOTIDE SEQUENCE [LARGE SCALE GENOMIC DNA]</scope>
    <source>
        <strain evidence="1 2">L1-82</strain>
    </source>
</reference>
<dbReference type="EMBL" id="ABYJ02000201">
    <property type="protein sequence ID" value="EEU99508.1"/>
    <property type="molecule type" value="Genomic_DNA"/>
</dbReference>
<protein>
    <recommendedName>
        <fullName evidence="3">Virulence-associated protein E</fullName>
    </recommendedName>
</protein>
<evidence type="ECO:0000313" key="1">
    <source>
        <dbReference type="EMBL" id="EEU99508.1"/>
    </source>
</evidence>
<organism evidence="1 2">
    <name type="scientific">Roseburia intestinalis L1-82</name>
    <dbReference type="NCBI Taxonomy" id="536231"/>
    <lineage>
        <taxon>Bacteria</taxon>
        <taxon>Bacillati</taxon>
        <taxon>Bacillota</taxon>
        <taxon>Clostridia</taxon>
        <taxon>Lachnospirales</taxon>
        <taxon>Lachnospiraceae</taxon>
        <taxon>Roseburia</taxon>
    </lineage>
</organism>
<evidence type="ECO:0008006" key="3">
    <source>
        <dbReference type="Google" id="ProtNLM"/>
    </source>
</evidence>
<evidence type="ECO:0000313" key="2">
    <source>
        <dbReference type="Proteomes" id="UP000004828"/>
    </source>
</evidence>
<sequence>MVYPEQAEVHILEDEAASRAYLAQVWAEAMTVYRSGDFKLSFSPEMVRYLKEHQRDFMPEDTKAGMIQAYLDRYTGGMVCSKQLFKEALNHPFDEPKQWEIREVNDIMNHCVTGWNYFSNPRVFPEYGRQKGWERETKATDISNGAEKIPEGFEEVTEQMELPF</sequence>
<comment type="caution">
    <text evidence="1">The sequence shown here is derived from an EMBL/GenBank/DDBJ whole genome shotgun (WGS) entry which is preliminary data.</text>
</comment>
<accession>C7GF98</accession>
<proteinExistence type="predicted"/>
<name>C7GF98_9FIRM</name>
<dbReference type="HOGENOM" id="CLU_137382_0_0_9"/>